<dbReference type="PANTHER" id="PTHR40758:SF1">
    <property type="entry name" value="CONSERVED PROTEIN"/>
    <property type="match status" value="1"/>
</dbReference>
<name>A0ABV8GCC5_9ACTN</name>
<feature type="domain" description="MDMPI C-terminal" evidence="1">
    <location>
        <begin position="139"/>
        <end position="239"/>
    </location>
</feature>
<dbReference type="EMBL" id="JBHSBI010000017">
    <property type="protein sequence ID" value="MFC4011646.1"/>
    <property type="molecule type" value="Genomic_DNA"/>
</dbReference>
<comment type="caution">
    <text evidence="3">The sequence shown here is derived from an EMBL/GenBank/DDBJ whole genome shotgun (WGS) entry which is preliminary data.</text>
</comment>
<proteinExistence type="predicted"/>
<dbReference type="Pfam" id="PF11716">
    <property type="entry name" value="MDMPI_N"/>
    <property type="match status" value="1"/>
</dbReference>
<dbReference type="PANTHER" id="PTHR40758">
    <property type="entry name" value="CONSERVED PROTEIN"/>
    <property type="match status" value="1"/>
</dbReference>
<dbReference type="InterPro" id="IPR010872">
    <property type="entry name" value="MDMPI_C-term_domain"/>
</dbReference>
<dbReference type="NCBIfam" id="TIGR03083">
    <property type="entry name" value="maleylpyruvate isomerase family mycothiol-dependent enzyme"/>
    <property type="match status" value="1"/>
</dbReference>
<dbReference type="SUPFAM" id="SSF109854">
    <property type="entry name" value="DinB/YfiT-like putative metalloenzymes"/>
    <property type="match status" value="1"/>
</dbReference>
<dbReference type="InterPro" id="IPR017517">
    <property type="entry name" value="Maleyloyr_isom"/>
</dbReference>
<evidence type="ECO:0000313" key="3">
    <source>
        <dbReference type="EMBL" id="MFC4011646.1"/>
    </source>
</evidence>
<dbReference type="Proteomes" id="UP001595851">
    <property type="component" value="Unassembled WGS sequence"/>
</dbReference>
<gene>
    <name evidence="3" type="ORF">ACFOY2_30750</name>
</gene>
<dbReference type="GO" id="GO:0016853">
    <property type="term" value="F:isomerase activity"/>
    <property type="evidence" value="ECO:0007669"/>
    <property type="project" value="UniProtKB-KW"/>
</dbReference>
<keyword evidence="4" id="KW-1185">Reference proteome</keyword>
<dbReference type="RefSeq" id="WP_379531589.1">
    <property type="nucleotide sequence ID" value="NZ_JBHSBI010000017.1"/>
</dbReference>
<organism evidence="3 4">
    <name type="scientific">Nonomuraea purpurea</name>
    <dbReference type="NCBI Taxonomy" id="1849276"/>
    <lineage>
        <taxon>Bacteria</taxon>
        <taxon>Bacillati</taxon>
        <taxon>Actinomycetota</taxon>
        <taxon>Actinomycetes</taxon>
        <taxon>Streptosporangiales</taxon>
        <taxon>Streptosporangiaceae</taxon>
        <taxon>Nonomuraea</taxon>
    </lineage>
</organism>
<evidence type="ECO:0000259" key="1">
    <source>
        <dbReference type="Pfam" id="PF07398"/>
    </source>
</evidence>
<dbReference type="InterPro" id="IPR034660">
    <property type="entry name" value="DinB/YfiT-like"/>
</dbReference>
<evidence type="ECO:0000313" key="4">
    <source>
        <dbReference type="Proteomes" id="UP001595851"/>
    </source>
</evidence>
<sequence length="249" mass="27951">MDSLRYLELLDRDHERLRWAATRDLAAAVPSCPGWTVADLLYHVGEVYLHKAEIMRRGTWPEPWPPEPDPAHPVRFAEHAFGQLRAEFDARKPQDEAVTFYDDDQSVGYWIRRMAQETVIHRVDAELAAGEPVAPIPDDLAVDGIDEVLLIFLGYGSGKWPEEFGDALTAADGRAVAIESGAERWLVRPTRERVEVAKGDTAPAEATVEGTPQEVLLWLWRRSDGKSLTFGGDPELVERLRGMLWAATQ</sequence>
<protein>
    <submittedName>
        <fullName evidence="3">Maleylpyruvate isomerase family mycothiol-dependent enzyme</fullName>
    </submittedName>
</protein>
<dbReference type="InterPro" id="IPR024344">
    <property type="entry name" value="MDMPI_metal-binding"/>
</dbReference>
<reference evidence="4" key="1">
    <citation type="journal article" date="2019" name="Int. J. Syst. Evol. Microbiol.">
        <title>The Global Catalogue of Microorganisms (GCM) 10K type strain sequencing project: providing services to taxonomists for standard genome sequencing and annotation.</title>
        <authorList>
            <consortium name="The Broad Institute Genomics Platform"/>
            <consortium name="The Broad Institute Genome Sequencing Center for Infectious Disease"/>
            <person name="Wu L."/>
            <person name="Ma J."/>
        </authorList>
    </citation>
    <scope>NUCLEOTIDE SEQUENCE [LARGE SCALE GENOMIC DNA]</scope>
    <source>
        <strain evidence="4">TBRC 1276</strain>
    </source>
</reference>
<accession>A0ABV8GCC5</accession>
<evidence type="ECO:0000259" key="2">
    <source>
        <dbReference type="Pfam" id="PF11716"/>
    </source>
</evidence>
<keyword evidence="3" id="KW-0413">Isomerase</keyword>
<feature type="domain" description="Mycothiol-dependent maleylpyruvate isomerase metal-binding" evidence="2">
    <location>
        <begin position="15"/>
        <end position="125"/>
    </location>
</feature>
<dbReference type="Pfam" id="PF07398">
    <property type="entry name" value="MDMPI_C"/>
    <property type="match status" value="1"/>
</dbReference>